<organism evidence="1 2">
    <name type="scientific">Stentor coeruleus</name>
    <dbReference type="NCBI Taxonomy" id="5963"/>
    <lineage>
        <taxon>Eukaryota</taxon>
        <taxon>Sar</taxon>
        <taxon>Alveolata</taxon>
        <taxon>Ciliophora</taxon>
        <taxon>Postciliodesmatophora</taxon>
        <taxon>Heterotrichea</taxon>
        <taxon>Heterotrichida</taxon>
        <taxon>Stentoridae</taxon>
        <taxon>Stentor</taxon>
    </lineage>
</organism>
<name>A0A1R2C8H3_9CILI</name>
<keyword evidence="2" id="KW-1185">Reference proteome</keyword>
<gene>
    <name evidence="1" type="ORF">SteCoe_13410</name>
</gene>
<dbReference type="Proteomes" id="UP000187209">
    <property type="component" value="Unassembled WGS sequence"/>
</dbReference>
<accession>A0A1R2C8H3</accession>
<dbReference type="InterPro" id="IPR036322">
    <property type="entry name" value="WD40_repeat_dom_sf"/>
</dbReference>
<reference evidence="1 2" key="1">
    <citation type="submission" date="2016-11" db="EMBL/GenBank/DDBJ databases">
        <title>The macronuclear genome of Stentor coeruleus: a giant cell with tiny introns.</title>
        <authorList>
            <person name="Slabodnick M."/>
            <person name="Ruby J.G."/>
            <person name="Reiff S.B."/>
            <person name="Swart E.C."/>
            <person name="Gosai S."/>
            <person name="Prabakaran S."/>
            <person name="Witkowska E."/>
            <person name="Larue G.E."/>
            <person name="Fisher S."/>
            <person name="Freeman R.M."/>
            <person name="Gunawardena J."/>
            <person name="Chu W."/>
            <person name="Stover N.A."/>
            <person name="Gregory B.D."/>
            <person name="Nowacki M."/>
            <person name="Derisi J."/>
            <person name="Roy S.W."/>
            <person name="Marshall W.F."/>
            <person name="Sood P."/>
        </authorList>
    </citation>
    <scope>NUCLEOTIDE SEQUENCE [LARGE SCALE GENOMIC DNA]</scope>
    <source>
        <strain evidence="1">WM001</strain>
    </source>
</reference>
<evidence type="ECO:0000313" key="1">
    <source>
        <dbReference type="EMBL" id="OMJ85314.1"/>
    </source>
</evidence>
<sequence length="232" mass="27315">MRFIDNGQLALFLTSSGFTHIWDMHNLILIATFNPNKLPQNISLSLDRNLMATLTYESGKIIIRNLADMKKILTIKESYGKINKYYYLKKLDKVLIVHEDMSLKVWNLKTFKYKRLTQVFVAYYNNLTVFNDRYACIGTISNNVIVYDMKNMNIIFNIAYQKVGCFFLSYDKKVFVCAGPVIAFWDFKKVEKLKEYCWEKDYIISIGLNENSRILVAGTIEKLYYIIRYNLD</sequence>
<dbReference type="AlphaFoldDB" id="A0A1R2C8H3"/>
<comment type="caution">
    <text evidence="1">The sequence shown here is derived from an EMBL/GenBank/DDBJ whole genome shotgun (WGS) entry which is preliminary data.</text>
</comment>
<evidence type="ECO:0008006" key="3">
    <source>
        <dbReference type="Google" id="ProtNLM"/>
    </source>
</evidence>
<proteinExistence type="predicted"/>
<dbReference type="EMBL" id="MPUH01000241">
    <property type="protein sequence ID" value="OMJ85314.1"/>
    <property type="molecule type" value="Genomic_DNA"/>
</dbReference>
<dbReference type="SUPFAM" id="SSF50978">
    <property type="entry name" value="WD40 repeat-like"/>
    <property type="match status" value="1"/>
</dbReference>
<protein>
    <recommendedName>
        <fullName evidence="3">Anaphase-promoting complex subunit 4 WD40 domain-containing protein</fullName>
    </recommendedName>
</protein>
<dbReference type="Gene3D" id="2.130.10.10">
    <property type="entry name" value="YVTN repeat-like/Quinoprotein amine dehydrogenase"/>
    <property type="match status" value="1"/>
</dbReference>
<evidence type="ECO:0000313" key="2">
    <source>
        <dbReference type="Proteomes" id="UP000187209"/>
    </source>
</evidence>
<dbReference type="InterPro" id="IPR015943">
    <property type="entry name" value="WD40/YVTN_repeat-like_dom_sf"/>
</dbReference>